<dbReference type="Proteomes" id="UP000828048">
    <property type="component" value="Chromosome 12"/>
</dbReference>
<dbReference type="EMBL" id="CM037162">
    <property type="protein sequence ID" value="KAH7862693.1"/>
    <property type="molecule type" value="Genomic_DNA"/>
</dbReference>
<gene>
    <name evidence="1" type="ORF">Vadar_008192</name>
</gene>
<accession>A0ACB7ZA88</accession>
<evidence type="ECO:0000313" key="1">
    <source>
        <dbReference type="EMBL" id="KAH7862693.1"/>
    </source>
</evidence>
<sequence length="121" mass="13418">MKPRRGKPTLESARAAAFKESESLEGSSCIKIEGYDFNQGVYYSELLRSMVSTGLQASNLGDSIGVYNFNQGVYDFNQVSSQQDASRIHKSLELEFRKFGFCSKPSQVFDEEHGVKCIGSA</sequence>
<reference evidence="1 2" key="1">
    <citation type="journal article" date="2021" name="Hortic Res">
        <title>High-quality reference genome and annotation aids understanding of berry development for evergreen blueberry (Vaccinium darrowii).</title>
        <authorList>
            <person name="Yu J."/>
            <person name="Hulse-Kemp A.M."/>
            <person name="Babiker E."/>
            <person name="Staton M."/>
        </authorList>
    </citation>
    <scope>NUCLEOTIDE SEQUENCE [LARGE SCALE GENOMIC DNA]</scope>
    <source>
        <strain evidence="2">cv. NJ 8807/NJ 8810</strain>
        <tissue evidence="1">Young leaf</tissue>
    </source>
</reference>
<evidence type="ECO:0000313" key="2">
    <source>
        <dbReference type="Proteomes" id="UP000828048"/>
    </source>
</evidence>
<protein>
    <submittedName>
        <fullName evidence="1">Uncharacterized protein</fullName>
    </submittedName>
</protein>
<comment type="caution">
    <text evidence="1">The sequence shown here is derived from an EMBL/GenBank/DDBJ whole genome shotgun (WGS) entry which is preliminary data.</text>
</comment>
<keyword evidence="2" id="KW-1185">Reference proteome</keyword>
<name>A0ACB7ZA88_9ERIC</name>
<organism evidence="1 2">
    <name type="scientific">Vaccinium darrowii</name>
    <dbReference type="NCBI Taxonomy" id="229202"/>
    <lineage>
        <taxon>Eukaryota</taxon>
        <taxon>Viridiplantae</taxon>
        <taxon>Streptophyta</taxon>
        <taxon>Embryophyta</taxon>
        <taxon>Tracheophyta</taxon>
        <taxon>Spermatophyta</taxon>
        <taxon>Magnoliopsida</taxon>
        <taxon>eudicotyledons</taxon>
        <taxon>Gunneridae</taxon>
        <taxon>Pentapetalae</taxon>
        <taxon>asterids</taxon>
        <taxon>Ericales</taxon>
        <taxon>Ericaceae</taxon>
        <taxon>Vaccinioideae</taxon>
        <taxon>Vaccinieae</taxon>
        <taxon>Vaccinium</taxon>
    </lineage>
</organism>
<proteinExistence type="predicted"/>